<evidence type="ECO:0000313" key="3">
    <source>
        <dbReference type="Proteomes" id="UP001163328"/>
    </source>
</evidence>
<protein>
    <submittedName>
        <fullName evidence="2">DUF4292 domain-containing protein</fullName>
    </submittedName>
</protein>
<dbReference type="Proteomes" id="UP001163328">
    <property type="component" value="Chromosome"/>
</dbReference>
<dbReference type="RefSeq" id="WP_264433094.1">
    <property type="nucleotide sequence ID" value="NZ_CP081495.1"/>
</dbReference>
<proteinExistence type="predicted"/>
<dbReference type="EMBL" id="CP081495">
    <property type="protein sequence ID" value="UYW00884.1"/>
    <property type="molecule type" value="Genomic_DNA"/>
</dbReference>
<organism evidence="2 3">
    <name type="scientific">Flavobacterium agricola</name>
    <dbReference type="NCBI Taxonomy" id="2870839"/>
    <lineage>
        <taxon>Bacteria</taxon>
        <taxon>Pseudomonadati</taxon>
        <taxon>Bacteroidota</taxon>
        <taxon>Flavobacteriia</taxon>
        <taxon>Flavobacteriales</taxon>
        <taxon>Flavobacteriaceae</taxon>
        <taxon>Flavobacterium</taxon>
    </lineage>
</organism>
<dbReference type="Gene3D" id="2.50.20.10">
    <property type="entry name" value="Lipoprotein localisation LolA/LolB/LppX"/>
    <property type="match status" value="1"/>
</dbReference>
<dbReference type="PROSITE" id="PS51257">
    <property type="entry name" value="PROKAR_LIPOPROTEIN"/>
    <property type="match status" value="1"/>
</dbReference>
<gene>
    <name evidence="2" type="ORF">K5I29_10285</name>
</gene>
<accession>A0ABY6LXC9</accession>
<dbReference type="Pfam" id="PF14125">
    <property type="entry name" value="DUF4292"/>
    <property type="match status" value="1"/>
</dbReference>
<sequence length="260" mass="29717">MMIKKFAYLFCSLFILTACSSKKTAVETAEATSRISKSELATKHYAIPTDFNTLNIRTAIKFKDKKLDQSASADIRIEKDKQILVVVRFLGITFVKALITPDRVSYYDSFNGQYFDGNYQILSNWLGVDLDYTKVQNIFLGKSIYDLNQVNFVTALDNGLHKIKYKTRDGVINESFFEDLNYLLLKTTLKQPDENRQVVLNYTDYKATQGIFLPATIAIVAEQENPVQIDIKYNSVSVNDNVSFKYEIPNGFKQIQLVTE</sequence>
<evidence type="ECO:0000256" key="1">
    <source>
        <dbReference type="SAM" id="SignalP"/>
    </source>
</evidence>
<dbReference type="InterPro" id="IPR025634">
    <property type="entry name" value="DUF4292"/>
</dbReference>
<name>A0ABY6LXC9_9FLAO</name>
<evidence type="ECO:0000313" key="2">
    <source>
        <dbReference type="EMBL" id="UYW00884.1"/>
    </source>
</evidence>
<keyword evidence="1" id="KW-0732">Signal</keyword>
<keyword evidence="3" id="KW-1185">Reference proteome</keyword>
<reference evidence="2" key="1">
    <citation type="submission" date="2021-08" db="EMBL/GenBank/DDBJ databases">
        <title>Flavobacterium sp. strain CC-SYL302.</title>
        <authorList>
            <person name="Lin S.-Y."/>
            <person name="Lee T.-H."/>
            <person name="Young C.-C."/>
        </authorList>
    </citation>
    <scope>NUCLEOTIDE SEQUENCE</scope>
    <source>
        <strain evidence="2">CC-SYL302</strain>
    </source>
</reference>
<feature type="chain" id="PRO_5045818721" evidence="1">
    <location>
        <begin position="21"/>
        <end position="260"/>
    </location>
</feature>
<feature type="signal peptide" evidence="1">
    <location>
        <begin position="1"/>
        <end position="20"/>
    </location>
</feature>